<dbReference type="GO" id="GO:0005737">
    <property type="term" value="C:cytoplasm"/>
    <property type="evidence" value="ECO:0007669"/>
    <property type="project" value="UniProtKB-ARBA"/>
</dbReference>
<name>A0A2S7Z6U3_9FIRM</name>
<keyword evidence="5 9" id="KW-0479">Metal-binding</keyword>
<dbReference type="GO" id="GO:0008270">
    <property type="term" value="F:zinc ion binding"/>
    <property type="evidence" value="ECO:0007669"/>
    <property type="project" value="InterPro"/>
</dbReference>
<dbReference type="InterPro" id="IPR001948">
    <property type="entry name" value="Peptidase_M18"/>
</dbReference>
<dbReference type="InterPro" id="IPR023358">
    <property type="entry name" value="Peptidase_M18_dom2"/>
</dbReference>
<evidence type="ECO:0000313" key="12">
    <source>
        <dbReference type="Proteomes" id="UP000237916"/>
    </source>
</evidence>
<dbReference type="NCBIfam" id="NF002600">
    <property type="entry name" value="PRK02256.1"/>
    <property type="match status" value="1"/>
</dbReference>
<dbReference type="Gene3D" id="2.30.250.10">
    <property type="entry name" value="Aminopeptidase i, Domain 2"/>
    <property type="match status" value="1"/>
</dbReference>
<evidence type="ECO:0000256" key="3">
    <source>
        <dbReference type="ARBA" id="ARBA00022438"/>
    </source>
</evidence>
<evidence type="ECO:0000256" key="6">
    <source>
        <dbReference type="ARBA" id="ARBA00022801"/>
    </source>
</evidence>
<dbReference type="STRING" id="1298594.GCA_001312465_00180"/>
<dbReference type="RefSeq" id="WP_105091066.1">
    <property type="nucleotide sequence ID" value="NZ_PPDB01000007.1"/>
</dbReference>
<proteinExistence type="inferred from homology"/>
<evidence type="ECO:0000256" key="9">
    <source>
        <dbReference type="RuleBase" id="RU004386"/>
    </source>
</evidence>
<dbReference type="PANTHER" id="PTHR28570:SF2">
    <property type="entry name" value="M18 FAMILY AMINOPEPTIDASE 1-RELATED"/>
    <property type="match status" value="1"/>
</dbReference>
<dbReference type="Pfam" id="PF02127">
    <property type="entry name" value="Peptidase_M18"/>
    <property type="match status" value="1"/>
</dbReference>
<dbReference type="Gene3D" id="3.40.630.10">
    <property type="entry name" value="Zn peptidases"/>
    <property type="match status" value="1"/>
</dbReference>
<dbReference type="OrthoDB" id="89722at2"/>
<evidence type="ECO:0000256" key="8">
    <source>
        <dbReference type="ARBA" id="ARBA00023049"/>
    </source>
</evidence>
<evidence type="ECO:0000256" key="7">
    <source>
        <dbReference type="ARBA" id="ARBA00022833"/>
    </source>
</evidence>
<evidence type="ECO:0000256" key="10">
    <source>
        <dbReference type="RuleBase" id="RU004387"/>
    </source>
</evidence>
<evidence type="ECO:0000256" key="1">
    <source>
        <dbReference type="ARBA" id="ARBA00001947"/>
    </source>
</evidence>
<evidence type="ECO:0000313" key="11">
    <source>
        <dbReference type="EMBL" id="PQL18959.1"/>
    </source>
</evidence>
<dbReference type="GO" id="GO:0004177">
    <property type="term" value="F:aminopeptidase activity"/>
    <property type="evidence" value="ECO:0007669"/>
    <property type="project" value="UniProtKB-KW"/>
</dbReference>
<dbReference type="Proteomes" id="UP000237916">
    <property type="component" value="Unassembled WGS sequence"/>
</dbReference>
<reference evidence="11 12" key="1">
    <citation type="submission" date="2018-01" db="EMBL/GenBank/DDBJ databases">
        <title>Draft genome sequences of clinical isolates and type strains of oral Veillonella including Veillonella infantum sp., nov.</title>
        <authorList>
            <person name="Mashima I."/>
            <person name="Liao Y.-C."/>
            <person name="Sabharwal A."/>
            <person name="Haase E.M."/>
            <person name="Nakazawa F."/>
            <person name="Scannapieco F.A."/>
        </authorList>
    </citation>
    <scope>NUCLEOTIDE SEQUENCE [LARGE SCALE GENOMIC DNA]</scope>
    <source>
        <strain evidence="11 12">JCM 15641</strain>
    </source>
</reference>
<comment type="cofactor">
    <cofactor evidence="1 10">
        <name>Zn(2+)</name>
        <dbReference type="ChEBI" id="CHEBI:29105"/>
    </cofactor>
</comment>
<sequence>MERKYAWHNYDDATISKVYELSDGYRQFLDDGKTERECVIQAVQMAKAKGYVNLQDLIASNTSIKAGDKVYYTHMDKSIALFNIGTDDIELGMNLLGAHIDSPRIDVKQNPQYEDSNLLFWDTHYYGGIKKYHWVAMPLAIHGVVVKTDGTRIDINIGDKDTDPVFCITDLLPHLGQEQMQKNAAKVIEGEALDLLIGSRPVKDEEKDGVAKFINALLEKEYGFEERDLLSAELEIVPAGKARDMGFDRSMVMAYGQDDRVCAYTSLVAMLEVDQVKRTTCCLLVDKEEIGSVGATGMQSRFFENAVAEILTLMRKPNSVSVRRTLEKSRMLSSDVSAGYDPLYGSAFEKKNASFLGMGVVFNKFTGARGKSGSNDANAEYMGFIRRIMEANNVTYQTAELGKVDLGGGGTIAYIMALYGMNVIDCGVAVLSMHAPWEVTSKADIYEAKQCYVAFLNAADETI</sequence>
<keyword evidence="4 9" id="KW-0645">Protease</keyword>
<organism evidence="11 12">
    <name type="scientific">Veillonella denticariosi JCM 15641</name>
    <dbReference type="NCBI Taxonomy" id="1298594"/>
    <lineage>
        <taxon>Bacteria</taxon>
        <taxon>Bacillati</taxon>
        <taxon>Bacillota</taxon>
        <taxon>Negativicutes</taxon>
        <taxon>Veillonellales</taxon>
        <taxon>Veillonellaceae</taxon>
        <taxon>Veillonella</taxon>
    </lineage>
</organism>
<dbReference type="SUPFAM" id="SSF101821">
    <property type="entry name" value="Aminopeptidase/glucanase lid domain"/>
    <property type="match status" value="1"/>
</dbReference>
<dbReference type="EMBL" id="PPDB01000007">
    <property type="protein sequence ID" value="PQL18959.1"/>
    <property type="molecule type" value="Genomic_DNA"/>
</dbReference>
<keyword evidence="8 9" id="KW-0482">Metalloprotease</keyword>
<evidence type="ECO:0000256" key="5">
    <source>
        <dbReference type="ARBA" id="ARBA00022723"/>
    </source>
</evidence>
<evidence type="ECO:0000256" key="4">
    <source>
        <dbReference type="ARBA" id="ARBA00022670"/>
    </source>
</evidence>
<gene>
    <name evidence="11" type="ORF">VEHSUH05_06180</name>
</gene>
<keyword evidence="6 9" id="KW-0378">Hydrolase</keyword>
<keyword evidence="7 9" id="KW-0862">Zinc</keyword>
<dbReference type="EC" id="3.4.11.-" evidence="10"/>
<comment type="similarity">
    <text evidence="2 9">Belongs to the peptidase M18 family.</text>
</comment>
<dbReference type="GO" id="GO:0008237">
    <property type="term" value="F:metallopeptidase activity"/>
    <property type="evidence" value="ECO:0007669"/>
    <property type="project" value="UniProtKB-KW"/>
</dbReference>
<evidence type="ECO:0000256" key="2">
    <source>
        <dbReference type="ARBA" id="ARBA00008290"/>
    </source>
</evidence>
<keyword evidence="3 9" id="KW-0031">Aminopeptidase</keyword>
<protein>
    <recommendedName>
        <fullName evidence="10">M18 family aminopeptidase</fullName>
        <ecNumber evidence="10">3.4.11.-</ecNumber>
    </recommendedName>
</protein>
<dbReference type="SUPFAM" id="SSF53187">
    <property type="entry name" value="Zn-dependent exopeptidases"/>
    <property type="match status" value="1"/>
</dbReference>
<accession>A0A2S7Z6U3</accession>
<keyword evidence="12" id="KW-1185">Reference proteome</keyword>
<dbReference type="PRINTS" id="PR00932">
    <property type="entry name" value="AMINO1PTASE"/>
</dbReference>
<dbReference type="AlphaFoldDB" id="A0A2S7Z6U3"/>
<comment type="caution">
    <text evidence="11">The sequence shown here is derived from an EMBL/GenBank/DDBJ whole genome shotgun (WGS) entry which is preliminary data.</text>
</comment>
<dbReference type="PANTHER" id="PTHR28570">
    <property type="entry name" value="ASPARTYL AMINOPEPTIDASE"/>
    <property type="match status" value="1"/>
</dbReference>
<dbReference type="GO" id="GO:0006508">
    <property type="term" value="P:proteolysis"/>
    <property type="evidence" value="ECO:0007669"/>
    <property type="project" value="UniProtKB-KW"/>
</dbReference>